<evidence type="ECO:0000313" key="1">
    <source>
        <dbReference type="EMBL" id="ADV67930.1"/>
    </source>
</evidence>
<dbReference type="Pfam" id="PF05139">
    <property type="entry name" value="Erythro_esteras"/>
    <property type="match status" value="1"/>
</dbReference>
<gene>
    <name evidence="1" type="ordered locus">Deima_2292</name>
</gene>
<dbReference type="InterPro" id="IPR052036">
    <property type="entry name" value="Hydrolase/PRTase-associated"/>
</dbReference>
<name>E8UA41_DEIML</name>
<reference evidence="2" key="2">
    <citation type="submission" date="2011-01" db="EMBL/GenBank/DDBJ databases">
        <title>The complete genome of Deinococcus maricopensis DSM 21211.</title>
        <authorList>
            <consortium name="US DOE Joint Genome Institute (JGI-PGF)"/>
            <person name="Lucas S."/>
            <person name="Copeland A."/>
            <person name="Lapidus A."/>
            <person name="Goodwin L."/>
            <person name="Pitluck S."/>
            <person name="Kyrpides N."/>
            <person name="Mavromatis K."/>
            <person name="Pagani I."/>
            <person name="Ivanova N."/>
            <person name="Ovchinnikova G."/>
            <person name="Zeytun A."/>
            <person name="Detter J.C."/>
            <person name="Han C."/>
            <person name="Land M."/>
            <person name="Hauser L."/>
            <person name="Markowitz V."/>
            <person name="Cheng J.-F."/>
            <person name="Hugenholtz P."/>
            <person name="Woyke T."/>
            <person name="Wu D."/>
            <person name="Pukall R."/>
            <person name="Gehrich-Schroeter G."/>
            <person name="Brambilla E."/>
            <person name="Klenk H.-P."/>
            <person name="Eisen J.A."/>
        </authorList>
    </citation>
    <scope>NUCLEOTIDE SEQUENCE [LARGE SCALE GENOMIC DNA]</scope>
    <source>
        <strain evidence="2">DSM 21211 / LMG 22137 / NRRL B-23946 / LB-34</strain>
    </source>
</reference>
<dbReference type="eggNOG" id="COG2312">
    <property type="taxonomic scope" value="Bacteria"/>
</dbReference>
<proteinExistence type="predicted"/>
<dbReference type="EMBL" id="CP002454">
    <property type="protein sequence ID" value="ADV67930.1"/>
    <property type="molecule type" value="Genomic_DNA"/>
</dbReference>
<sequence length="445" mass="50333">MNDEQLTTIIAGELQPVTGASGDYDALLDRIGDARFVLIGEASHGTHDFYRERARLTRRLIEERGFTAVIVEADWPDAYRVNRYVLGEGDDASALDALGDFTRFPKWMWRNEDVQHFAEWLRGHNTRSGARVGFYGMDLYSMHRSMHAVIEYLEGVDPEAARRARGRYACFEPYGEDPQTYGMSAAYGIGEPCEDAAVQQFLEVSRLDPDGGSVLEEDEHFYAEQNARLALNAERYYRSMFRGRDESWNLRDTHMTDTIAALARHQEDGGRTPRFVVWAHNSHLGDARATEMGWRYGELNVGQLVRERWPRETFLLGLSTHSGDVLAADTWDAPGRRKRVRPGLPGSVEALLHAAAGERAEPNFWLDLRASGALADALHAERLQRFIGVIYRPDTERQSHYVHTRVAEEYDALLYFDETSALVPLDRTSGAEDADELPDTYPAGL</sequence>
<dbReference type="HOGENOM" id="CLU_026490_1_0_0"/>
<evidence type="ECO:0000313" key="2">
    <source>
        <dbReference type="Proteomes" id="UP000008635"/>
    </source>
</evidence>
<dbReference type="PIRSF" id="PIRSF036794">
    <property type="entry name" value="UCP_erythr_ester"/>
    <property type="match status" value="1"/>
</dbReference>
<dbReference type="CDD" id="cd14728">
    <property type="entry name" value="Ere-like"/>
    <property type="match status" value="1"/>
</dbReference>
<dbReference type="OrthoDB" id="9810066at2"/>
<dbReference type="SUPFAM" id="SSF159501">
    <property type="entry name" value="EreA/ChaN-like"/>
    <property type="match status" value="1"/>
</dbReference>
<dbReference type="GO" id="GO:0046677">
    <property type="term" value="P:response to antibiotic"/>
    <property type="evidence" value="ECO:0007669"/>
    <property type="project" value="InterPro"/>
</dbReference>
<dbReference type="InterPro" id="IPR014622">
    <property type="entry name" value="UCP036794_erythomycin"/>
</dbReference>
<dbReference type="STRING" id="709986.Deima_2292"/>
<organism evidence="1 2">
    <name type="scientific">Deinococcus maricopensis (strain DSM 21211 / LMG 22137 / NRRL B-23946 / LB-34)</name>
    <dbReference type="NCBI Taxonomy" id="709986"/>
    <lineage>
        <taxon>Bacteria</taxon>
        <taxon>Thermotogati</taxon>
        <taxon>Deinococcota</taxon>
        <taxon>Deinococci</taxon>
        <taxon>Deinococcales</taxon>
        <taxon>Deinococcaceae</taxon>
        <taxon>Deinococcus</taxon>
    </lineage>
</organism>
<dbReference type="Gene3D" id="3.30.1870.10">
    <property type="entry name" value="EreA-like, domain 2"/>
    <property type="match status" value="1"/>
</dbReference>
<reference evidence="1 2" key="1">
    <citation type="journal article" date="2011" name="Stand. Genomic Sci.">
        <title>Complete genome sequence of Deinococcus maricopensis type strain (LB-34).</title>
        <authorList>
            <person name="Pukall R."/>
            <person name="Zeytun A."/>
            <person name="Lucas S."/>
            <person name="Lapidus A."/>
            <person name="Hammon N."/>
            <person name="Deshpande S."/>
            <person name="Nolan M."/>
            <person name="Cheng J.F."/>
            <person name="Pitluck S."/>
            <person name="Liolios K."/>
            <person name="Pagani I."/>
            <person name="Mikhailova N."/>
            <person name="Ivanova N."/>
            <person name="Mavromatis K."/>
            <person name="Pati A."/>
            <person name="Tapia R."/>
            <person name="Han C."/>
            <person name="Goodwin L."/>
            <person name="Chen A."/>
            <person name="Palaniappan K."/>
            <person name="Land M."/>
            <person name="Hauser L."/>
            <person name="Chang Y.J."/>
            <person name="Jeffries C.D."/>
            <person name="Brambilla E.M."/>
            <person name="Rohde M."/>
            <person name="Goker M."/>
            <person name="Detter J.C."/>
            <person name="Woyke T."/>
            <person name="Bristow J."/>
            <person name="Eisen J.A."/>
            <person name="Markowitz V."/>
            <person name="Hugenholtz P."/>
            <person name="Kyrpides N.C."/>
            <person name="Klenk H.P."/>
        </authorList>
    </citation>
    <scope>NUCLEOTIDE SEQUENCE [LARGE SCALE GENOMIC DNA]</scope>
    <source>
        <strain evidence="2">DSM 21211 / LMG 22137 / NRRL B-23946 / LB-34</strain>
    </source>
</reference>
<dbReference type="AlphaFoldDB" id="E8UA41"/>
<protein>
    <submittedName>
        <fullName evidence="1">Erythromycin esterase</fullName>
    </submittedName>
</protein>
<accession>E8UA41</accession>
<dbReference type="InterPro" id="IPR007815">
    <property type="entry name" value="Emycin_Estase"/>
</dbReference>
<dbReference type="RefSeq" id="WP_013557435.1">
    <property type="nucleotide sequence ID" value="NC_014958.1"/>
</dbReference>
<dbReference type="PANTHER" id="PTHR31299:SF0">
    <property type="entry name" value="ESTERASE, PUTATIVE (AFU_ORTHOLOGUE AFUA_1G05850)-RELATED"/>
    <property type="match status" value="1"/>
</dbReference>
<dbReference type="Proteomes" id="UP000008635">
    <property type="component" value="Chromosome"/>
</dbReference>
<dbReference type="Gene3D" id="3.40.1660.10">
    <property type="entry name" value="EreA-like (biosynthetic domain)"/>
    <property type="match status" value="1"/>
</dbReference>
<dbReference type="Gene3D" id="1.20.1440.30">
    <property type="entry name" value="Biosynthetic Protein domain"/>
    <property type="match status" value="1"/>
</dbReference>
<dbReference type="PANTHER" id="PTHR31299">
    <property type="entry name" value="ESTERASE, PUTATIVE (AFU_ORTHOLOGUE AFUA_1G05850)-RELATED"/>
    <property type="match status" value="1"/>
</dbReference>
<keyword evidence="2" id="KW-1185">Reference proteome</keyword>
<dbReference type="KEGG" id="dmr:Deima_2292"/>